<dbReference type="NCBIfam" id="TIGR01509">
    <property type="entry name" value="HAD-SF-IA-v3"/>
    <property type="match status" value="1"/>
</dbReference>
<dbReference type="InterPro" id="IPR036412">
    <property type="entry name" value="HAD-like_sf"/>
</dbReference>
<dbReference type="EMBL" id="JBHUEY010000001">
    <property type="protein sequence ID" value="MFD1782224.1"/>
    <property type="molecule type" value="Genomic_DNA"/>
</dbReference>
<dbReference type="GO" id="GO:0016787">
    <property type="term" value="F:hydrolase activity"/>
    <property type="evidence" value="ECO:0007669"/>
    <property type="project" value="UniProtKB-KW"/>
</dbReference>
<protein>
    <submittedName>
        <fullName evidence="1">HAD family hydrolase</fullName>
    </submittedName>
</protein>
<dbReference type="SFLD" id="SFLDG01129">
    <property type="entry name" value="C1.5:_HAD__Beta-PGM__Phosphata"/>
    <property type="match status" value="1"/>
</dbReference>
<name>A0ABW4MWY8_9CAUL</name>
<dbReference type="SFLD" id="SFLDS00003">
    <property type="entry name" value="Haloacid_Dehalogenase"/>
    <property type="match status" value="1"/>
</dbReference>
<dbReference type="PANTHER" id="PTHR18901">
    <property type="entry name" value="2-DEOXYGLUCOSE-6-PHOSPHATE PHOSPHATASE 2"/>
    <property type="match status" value="1"/>
</dbReference>
<dbReference type="InterPro" id="IPR006439">
    <property type="entry name" value="HAD-SF_hydro_IA"/>
</dbReference>
<accession>A0ABW4MWY8</accession>
<dbReference type="Proteomes" id="UP001597237">
    <property type="component" value="Unassembled WGS sequence"/>
</dbReference>
<organism evidence="1 2">
    <name type="scientific">Phenylobacterium terrae</name>
    <dbReference type="NCBI Taxonomy" id="2665495"/>
    <lineage>
        <taxon>Bacteria</taxon>
        <taxon>Pseudomonadati</taxon>
        <taxon>Pseudomonadota</taxon>
        <taxon>Alphaproteobacteria</taxon>
        <taxon>Caulobacterales</taxon>
        <taxon>Caulobacteraceae</taxon>
        <taxon>Phenylobacterium</taxon>
    </lineage>
</organism>
<dbReference type="Pfam" id="PF00702">
    <property type="entry name" value="Hydrolase"/>
    <property type="match status" value="1"/>
</dbReference>
<dbReference type="InterPro" id="IPR023214">
    <property type="entry name" value="HAD_sf"/>
</dbReference>
<dbReference type="PANTHER" id="PTHR18901:SF38">
    <property type="entry name" value="PSEUDOURIDINE-5'-PHOSPHATASE"/>
    <property type="match status" value="1"/>
</dbReference>
<dbReference type="RefSeq" id="WP_377280949.1">
    <property type="nucleotide sequence ID" value="NZ_JBHRSI010000003.1"/>
</dbReference>
<proteinExistence type="predicted"/>
<dbReference type="InterPro" id="IPR023198">
    <property type="entry name" value="PGP-like_dom2"/>
</dbReference>
<dbReference type="Gene3D" id="1.10.150.240">
    <property type="entry name" value="Putative phosphatase, domain 2"/>
    <property type="match status" value="1"/>
</dbReference>
<dbReference type="SUPFAM" id="SSF56784">
    <property type="entry name" value="HAD-like"/>
    <property type="match status" value="1"/>
</dbReference>
<dbReference type="Gene3D" id="3.40.50.1000">
    <property type="entry name" value="HAD superfamily/HAD-like"/>
    <property type="match status" value="1"/>
</dbReference>
<sequence>MSLPRPVRAVVFDMDGLLCDTESVYRDAMIATAAERGHDFPLALFQSMIGLPYEASDRRMRDHFGDDYPIPEFNARVGELVAAACEAGIPLKGGVVELLDHLDALALPRAIATSSSHRAVEAHLGLSGVIPRFTAIVARGDYARGKPDPDPFLVAAERLGVAPEHCLALEDSHNGVRAASSAGMMTIMVPDLLEATDEMCGLCVRIARDLHEVRELLR</sequence>
<keyword evidence="1" id="KW-0378">Hydrolase</keyword>
<evidence type="ECO:0000313" key="1">
    <source>
        <dbReference type="EMBL" id="MFD1782224.1"/>
    </source>
</evidence>
<keyword evidence="2" id="KW-1185">Reference proteome</keyword>
<evidence type="ECO:0000313" key="2">
    <source>
        <dbReference type="Proteomes" id="UP001597237"/>
    </source>
</evidence>
<reference evidence="2" key="1">
    <citation type="journal article" date="2019" name="Int. J. Syst. Evol. Microbiol.">
        <title>The Global Catalogue of Microorganisms (GCM) 10K type strain sequencing project: providing services to taxonomists for standard genome sequencing and annotation.</title>
        <authorList>
            <consortium name="The Broad Institute Genomics Platform"/>
            <consortium name="The Broad Institute Genome Sequencing Center for Infectious Disease"/>
            <person name="Wu L."/>
            <person name="Ma J."/>
        </authorList>
    </citation>
    <scope>NUCLEOTIDE SEQUENCE [LARGE SCALE GENOMIC DNA]</scope>
    <source>
        <strain evidence="2">DFY28</strain>
    </source>
</reference>
<gene>
    <name evidence="1" type="ORF">ACFSC0_02370</name>
</gene>
<comment type="caution">
    <text evidence="1">The sequence shown here is derived from an EMBL/GenBank/DDBJ whole genome shotgun (WGS) entry which is preliminary data.</text>
</comment>